<feature type="region of interest" description="Disordered" evidence="1">
    <location>
        <begin position="455"/>
        <end position="528"/>
    </location>
</feature>
<evidence type="ECO:0000313" key="3">
    <source>
        <dbReference type="Proteomes" id="UP000559182"/>
    </source>
</evidence>
<keyword evidence="3" id="KW-1185">Reference proteome</keyword>
<name>A0A839N9F7_9MICO</name>
<proteinExistence type="predicted"/>
<organism evidence="2 3">
    <name type="scientific">Flexivirga oryzae</name>
    <dbReference type="NCBI Taxonomy" id="1794944"/>
    <lineage>
        <taxon>Bacteria</taxon>
        <taxon>Bacillati</taxon>
        <taxon>Actinomycetota</taxon>
        <taxon>Actinomycetes</taxon>
        <taxon>Micrococcales</taxon>
        <taxon>Dermacoccaceae</taxon>
        <taxon>Flexivirga</taxon>
    </lineage>
</organism>
<comment type="caution">
    <text evidence="2">The sequence shown here is derived from an EMBL/GenBank/DDBJ whole genome shotgun (WGS) entry which is preliminary data.</text>
</comment>
<evidence type="ECO:0000313" key="2">
    <source>
        <dbReference type="EMBL" id="MBB2892624.1"/>
    </source>
</evidence>
<feature type="region of interest" description="Disordered" evidence="1">
    <location>
        <begin position="107"/>
        <end position="130"/>
    </location>
</feature>
<dbReference type="Proteomes" id="UP000559182">
    <property type="component" value="Unassembled WGS sequence"/>
</dbReference>
<reference evidence="2 3" key="1">
    <citation type="submission" date="2020-08" db="EMBL/GenBank/DDBJ databases">
        <title>Sequencing the genomes of 1000 actinobacteria strains.</title>
        <authorList>
            <person name="Klenk H.-P."/>
        </authorList>
    </citation>
    <scope>NUCLEOTIDE SEQUENCE [LARGE SCALE GENOMIC DNA]</scope>
    <source>
        <strain evidence="2 3">DSM 105369</strain>
    </source>
</reference>
<accession>A0A839N9F7</accession>
<protein>
    <submittedName>
        <fullName evidence="2">Uncharacterized protein</fullName>
    </submittedName>
</protein>
<dbReference type="AlphaFoldDB" id="A0A839N9F7"/>
<dbReference type="EMBL" id="JACHVQ010000001">
    <property type="protein sequence ID" value="MBB2892624.1"/>
    <property type="molecule type" value="Genomic_DNA"/>
</dbReference>
<sequence>MNTHELRWWRRRSVIAVALLLVVAVALSALLLGRHEDDRGRMAVGDSLQGDYSLSDATYEHDLSFQLPGSVLSVSVAVGQRASSDETGGSVEAKAPRDGQLVHVTWSATRSSSDGAPDTGDHASRLAVRSKTTSVVVDRAVKAPAQGSSTAGDDDRNQALVAVPGDAADVQLTVTFEGRTQSVSLVSGERRLGAFASLYRPRPASAQVSQTQDQPADERSGYWWFCTAEARLMTRAPYVDGLGWAPAGREWVVVTGAGVHVADTPAVRRADGRVAEYELDGTPKVAVTIDGDHAVKSTRAVRTHQDGTGTTRDYVFSIRTGAAATVDVRAVVPVKRGKGADRRAPATTTVRVSKTLSLPPAVDPTPRVSRTGSSAQGSNGTRVGDRIEGVTAFSGQLTEQRGYLPVAFGELPITIGTGSTIGDPDASGGEVHAPDGASLVQVSWDPNPVYDGPAVWPGSSPRDRRDPGTDLTLVTGGTATRWPRRSPWPTAQRRSPSSWRVTPPTPGWRAASAVARSAPSPGRHPPAR</sequence>
<gene>
    <name evidence="2" type="ORF">FHU39_002608</name>
</gene>
<feature type="compositionally biased region" description="Low complexity" evidence="1">
    <location>
        <begin position="509"/>
        <end position="521"/>
    </location>
</feature>
<evidence type="ECO:0000256" key="1">
    <source>
        <dbReference type="SAM" id="MobiDB-lite"/>
    </source>
</evidence>
<feature type="compositionally biased region" description="Polar residues" evidence="1">
    <location>
        <begin position="368"/>
        <end position="381"/>
    </location>
</feature>
<feature type="region of interest" description="Disordered" evidence="1">
    <location>
        <begin position="357"/>
        <end position="383"/>
    </location>
</feature>